<keyword evidence="2" id="KW-0813">Transport</keyword>
<evidence type="ECO:0000313" key="8">
    <source>
        <dbReference type="EMBL" id="QVI63578.1"/>
    </source>
</evidence>
<dbReference type="Pfam" id="PF00358">
    <property type="entry name" value="PTS_EIIA_1"/>
    <property type="match status" value="1"/>
</dbReference>
<dbReference type="SUPFAM" id="SSF51261">
    <property type="entry name" value="Duplicated hybrid motif"/>
    <property type="match status" value="1"/>
</dbReference>
<dbReference type="Gene3D" id="2.70.70.10">
    <property type="entry name" value="Glucose Permease (Domain IIA)"/>
    <property type="match status" value="1"/>
</dbReference>
<proteinExistence type="predicted"/>
<accession>A0ABX8D820</accession>
<dbReference type="InterPro" id="IPR050890">
    <property type="entry name" value="PTS_EIIA_component"/>
</dbReference>
<name>A0ABX8D820_9CELL</name>
<dbReference type="PANTHER" id="PTHR45008:SF1">
    <property type="entry name" value="PTS SYSTEM GLUCOSE-SPECIFIC EIIA COMPONENT"/>
    <property type="match status" value="1"/>
</dbReference>
<dbReference type="Proteomes" id="UP000677804">
    <property type="component" value="Chromosome"/>
</dbReference>
<evidence type="ECO:0000256" key="2">
    <source>
        <dbReference type="ARBA" id="ARBA00022448"/>
    </source>
</evidence>
<evidence type="ECO:0000259" key="7">
    <source>
        <dbReference type="PROSITE" id="PS51093"/>
    </source>
</evidence>
<comment type="subcellular location">
    <subcellularLocation>
        <location evidence="1">Cytoplasm</location>
    </subcellularLocation>
</comment>
<dbReference type="RefSeq" id="WP_207340623.1">
    <property type="nucleotide sequence ID" value="NZ_CP074405.1"/>
</dbReference>
<feature type="domain" description="PTS EIIA type-1" evidence="7">
    <location>
        <begin position="22"/>
        <end position="127"/>
    </location>
</feature>
<dbReference type="InterPro" id="IPR011055">
    <property type="entry name" value="Dup_hybrid_motif"/>
</dbReference>
<dbReference type="PROSITE" id="PS00371">
    <property type="entry name" value="PTS_EIIA_TYPE_1_HIS"/>
    <property type="match status" value="1"/>
</dbReference>
<sequence>MAQLRLTSPVPGVVRPLTAVPDPVFAEQMVGPGLAVEPDRTGRQDVLAPCDGVVGALHPHAFALELDDGRAVLVHVGIDTVTLAGQGFELHVERGRRVRAGDRVLTWSPVDVAAAGLSTMCPVVALQAEAVDVTLLVPEGERVEAGRPVLGWTAG</sequence>
<reference evidence="8 9" key="1">
    <citation type="submission" date="2021-05" db="EMBL/GenBank/DDBJ databases">
        <title>Novel species in genus Cellulomonas.</title>
        <authorList>
            <person name="Zhang G."/>
        </authorList>
    </citation>
    <scope>NUCLEOTIDE SEQUENCE [LARGE SCALE GENOMIC DNA]</scope>
    <source>
        <strain evidence="9">zg-ZUI222</strain>
    </source>
</reference>
<evidence type="ECO:0000313" key="9">
    <source>
        <dbReference type="Proteomes" id="UP000677804"/>
    </source>
</evidence>
<evidence type="ECO:0000256" key="4">
    <source>
        <dbReference type="ARBA" id="ARBA00022679"/>
    </source>
</evidence>
<evidence type="ECO:0000256" key="3">
    <source>
        <dbReference type="ARBA" id="ARBA00022597"/>
    </source>
</evidence>
<evidence type="ECO:0000256" key="1">
    <source>
        <dbReference type="ARBA" id="ARBA00004496"/>
    </source>
</evidence>
<protein>
    <submittedName>
        <fullName evidence="8">PTS glucose transporter subunit IIA</fullName>
    </submittedName>
</protein>
<dbReference type="InterPro" id="IPR001127">
    <property type="entry name" value="PTS_EIIA_1_perm"/>
</dbReference>
<dbReference type="NCBIfam" id="TIGR00830">
    <property type="entry name" value="PTBA"/>
    <property type="match status" value="1"/>
</dbReference>
<keyword evidence="4" id="KW-0808">Transferase</keyword>
<keyword evidence="5" id="KW-0598">Phosphotransferase system</keyword>
<organism evidence="8 9">
    <name type="scientific">Cellulomonas wangleii</name>
    <dbReference type="NCBI Taxonomy" id="2816956"/>
    <lineage>
        <taxon>Bacteria</taxon>
        <taxon>Bacillati</taxon>
        <taxon>Actinomycetota</taxon>
        <taxon>Actinomycetes</taxon>
        <taxon>Micrococcales</taxon>
        <taxon>Cellulomonadaceae</taxon>
        <taxon>Cellulomonas</taxon>
    </lineage>
</organism>
<evidence type="ECO:0000256" key="6">
    <source>
        <dbReference type="ARBA" id="ARBA00022777"/>
    </source>
</evidence>
<dbReference type="PROSITE" id="PS51093">
    <property type="entry name" value="PTS_EIIA_TYPE_1"/>
    <property type="match status" value="1"/>
</dbReference>
<keyword evidence="9" id="KW-1185">Reference proteome</keyword>
<keyword evidence="6" id="KW-0418">Kinase</keyword>
<dbReference type="PANTHER" id="PTHR45008">
    <property type="entry name" value="PTS SYSTEM GLUCOSE-SPECIFIC EIIA COMPONENT"/>
    <property type="match status" value="1"/>
</dbReference>
<keyword evidence="3 8" id="KW-0762">Sugar transport</keyword>
<gene>
    <name evidence="8" type="ORF">KG103_06900</name>
</gene>
<dbReference type="EMBL" id="CP074405">
    <property type="protein sequence ID" value="QVI63578.1"/>
    <property type="molecule type" value="Genomic_DNA"/>
</dbReference>
<evidence type="ECO:0000256" key="5">
    <source>
        <dbReference type="ARBA" id="ARBA00022683"/>
    </source>
</evidence>